<dbReference type="Proteomes" id="UP000887565">
    <property type="component" value="Unplaced"/>
</dbReference>
<evidence type="ECO:0000313" key="2">
    <source>
        <dbReference type="Proteomes" id="UP000887565"/>
    </source>
</evidence>
<name>A0A915KLY4_ROMCU</name>
<reference evidence="3" key="1">
    <citation type="submission" date="2022-11" db="UniProtKB">
        <authorList>
            <consortium name="WormBaseParasite"/>
        </authorList>
    </citation>
    <scope>IDENTIFICATION</scope>
</reference>
<proteinExistence type="predicted"/>
<feature type="compositionally biased region" description="Low complexity" evidence="1">
    <location>
        <begin position="214"/>
        <end position="224"/>
    </location>
</feature>
<organism evidence="2 3">
    <name type="scientific">Romanomermis culicivorax</name>
    <name type="common">Nematode worm</name>
    <dbReference type="NCBI Taxonomy" id="13658"/>
    <lineage>
        <taxon>Eukaryota</taxon>
        <taxon>Metazoa</taxon>
        <taxon>Ecdysozoa</taxon>
        <taxon>Nematoda</taxon>
        <taxon>Enoplea</taxon>
        <taxon>Dorylaimia</taxon>
        <taxon>Mermithida</taxon>
        <taxon>Mermithoidea</taxon>
        <taxon>Mermithidae</taxon>
        <taxon>Romanomermis</taxon>
    </lineage>
</organism>
<feature type="compositionally biased region" description="Polar residues" evidence="1">
    <location>
        <begin position="111"/>
        <end position="127"/>
    </location>
</feature>
<keyword evidence="2" id="KW-1185">Reference proteome</keyword>
<accession>A0A915KLY4</accession>
<evidence type="ECO:0000256" key="1">
    <source>
        <dbReference type="SAM" id="MobiDB-lite"/>
    </source>
</evidence>
<protein>
    <submittedName>
        <fullName evidence="3">Uncharacterized protein</fullName>
    </submittedName>
</protein>
<feature type="region of interest" description="Disordered" evidence="1">
    <location>
        <begin position="111"/>
        <end position="138"/>
    </location>
</feature>
<feature type="region of interest" description="Disordered" evidence="1">
    <location>
        <begin position="208"/>
        <end position="232"/>
    </location>
</feature>
<dbReference type="AlphaFoldDB" id="A0A915KLY4"/>
<sequence>MLFSQQHTYNYHQEREILADSAAGMMPQQQQRQMIPGHDDQGHIPSLKVQDQLVSLNFVVINSRVLRSKRPKLRSSEVEIDVNNSERLSIGNHVSPVDQCSSVNYDSCRQQTTRSLEGSPQQQNSDNCGKVADGDADGRIDLGRPPPLYPHGNGWTYPASFGYVNGNQVHPDIRLTVIFRSSRLLCPTVGNDHATKLTVDVDCGTASDECPGRNSSSTATANSSETLSYSTNKGPSLSNYHSQYYNSAVYNSQYYNPTGVGSLYGSGNQNYLSQTYAGKSFKSSPYSSLGVYLGANSIPSASAYYNNYSSTGLGSQQVLGNHSAFDYSSAYGCYNGSYYPSNSTF</sequence>
<dbReference type="WBParaSite" id="nRc.2.0.1.t39438-RA">
    <property type="protein sequence ID" value="nRc.2.0.1.t39438-RA"/>
    <property type="gene ID" value="nRc.2.0.1.g39438"/>
</dbReference>
<evidence type="ECO:0000313" key="3">
    <source>
        <dbReference type="WBParaSite" id="nRc.2.0.1.t39438-RA"/>
    </source>
</evidence>